<organism evidence="3 4">
    <name type="scientific">Actinomadura gamaensis</name>
    <dbReference type="NCBI Taxonomy" id="1763541"/>
    <lineage>
        <taxon>Bacteria</taxon>
        <taxon>Bacillati</taxon>
        <taxon>Actinomycetota</taxon>
        <taxon>Actinomycetes</taxon>
        <taxon>Streptosporangiales</taxon>
        <taxon>Thermomonosporaceae</taxon>
        <taxon>Actinomadura</taxon>
    </lineage>
</organism>
<feature type="signal peptide" evidence="2">
    <location>
        <begin position="1"/>
        <end position="20"/>
    </location>
</feature>
<keyword evidence="1" id="KW-0812">Transmembrane</keyword>
<keyword evidence="2" id="KW-0732">Signal</keyword>
<keyword evidence="4" id="KW-1185">Reference proteome</keyword>
<accession>A0ABV9U9I3</accession>
<feature type="transmembrane region" description="Helical" evidence="1">
    <location>
        <begin position="263"/>
        <end position="284"/>
    </location>
</feature>
<comment type="caution">
    <text evidence="3">The sequence shown here is derived from an EMBL/GenBank/DDBJ whole genome shotgun (WGS) entry which is preliminary data.</text>
</comment>
<evidence type="ECO:0000256" key="2">
    <source>
        <dbReference type="SAM" id="SignalP"/>
    </source>
</evidence>
<proteinExistence type="predicted"/>
<evidence type="ECO:0000313" key="4">
    <source>
        <dbReference type="Proteomes" id="UP001595872"/>
    </source>
</evidence>
<evidence type="ECO:0000313" key="3">
    <source>
        <dbReference type="EMBL" id="MFC4912025.1"/>
    </source>
</evidence>
<dbReference type="RefSeq" id="WP_378261547.1">
    <property type="nucleotide sequence ID" value="NZ_JBHSIT010000011.1"/>
</dbReference>
<name>A0ABV9U9I3_9ACTN</name>
<keyword evidence="1" id="KW-1133">Transmembrane helix</keyword>
<protein>
    <submittedName>
        <fullName evidence="3">Uncharacterized protein</fullName>
    </submittedName>
</protein>
<keyword evidence="1" id="KW-0472">Membrane</keyword>
<reference evidence="4" key="1">
    <citation type="journal article" date="2019" name="Int. J. Syst. Evol. Microbiol.">
        <title>The Global Catalogue of Microorganisms (GCM) 10K type strain sequencing project: providing services to taxonomists for standard genome sequencing and annotation.</title>
        <authorList>
            <consortium name="The Broad Institute Genomics Platform"/>
            <consortium name="The Broad Institute Genome Sequencing Center for Infectious Disease"/>
            <person name="Wu L."/>
            <person name="Ma J."/>
        </authorList>
    </citation>
    <scope>NUCLEOTIDE SEQUENCE [LARGE SCALE GENOMIC DNA]</scope>
    <source>
        <strain evidence="4">KLKA75</strain>
    </source>
</reference>
<evidence type="ECO:0000256" key="1">
    <source>
        <dbReference type="SAM" id="Phobius"/>
    </source>
</evidence>
<dbReference type="Proteomes" id="UP001595872">
    <property type="component" value="Unassembled WGS sequence"/>
</dbReference>
<gene>
    <name evidence="3" type="ORF">ACFPCY_32300</name>
</gene>
<sequence length="294" mass="29391">MTRRLSSTAGRAGSVTTATAARTGLVAAAAAIGAGASLVLGAGPALAAQGGQGGAPTPADLAAAQKVADGQATHDRLASFFVHLDQRNAGKLITKSADAAAAKAKAPQITGGAQAVYTLNPAFVRGTAGAPVATFAYLAVPARSATGQQASVWLTKGTHGWRVLSITSGTEETAYPARGAAGTVFTEPQIHAWYRLDRGTVTGLDKEAVTSVGKGVSLGAYQRLVHARYGDKLPGSAYAREGKLGGFQPSTGVPAARHGHGSALAVTVLGGGGLVMAAGSALALRRRSRRSTTA</sequence>
<dbReference type="EMBL" id="JBHSIT010000011">
    <property type="protein sequence ID" value="MFC4912025.1"/>
    <property type="molecule type" value="Genomic_DNA"/>
</dbReference>
<feature type="chain" id="PRO_5046752921" evidence="2">
    <location>
        <begin position="21"/>
        <end position="294"/>
    </location>
</feature>